<evidence type="ECO:0000313" key="3">
    <source>
        <dbReference type="EMBL" id="ETR65535.1"/>
    </source>
</evidence>
<evidence type="ECO:0000313" key="4">
    <source>
        <dbReference type="Proteomes" id="UP000189670"/>
    </source>
</evidence>
<dbReference type="InterPro" id="IPR036869">
    <property type="entry name" value="J_dom_sf"/>
</dbReference>
<dbReference type="Gene3D" id="1.10.287.110">
    <property type="entry name" value="DnaJ domain"/>
    <property type="match status" value="1"/>
</dbReference>
<dbReference type="PANTHER" id="PTHR44360:SF1">
    <property type="entry name" value="DNAJ HOMOLOG SUBFAMILY B MEMBER 9"/>
    <property type="match status" value="1"/>
</dbReference>
<dbReference type="InterPro" id="IPR029024">
    <property type="entry name" value="TerB-like"/>
</dbReference>
<accession>A0A1V1NSI9</accession>
<dbReference type="CDD" id="cd06257">
    <property type="entry name" value="DnaJ"/>
    <property type="match status" value="1"/>
</dbReference>
<dbReference type="PANTHER" id="PTHR44360">
    <property type="entry name" value="DNAJ HOMOLOG SUBFAMILY B MEMBER 9"/>
    <property type="match status" value="1"/>
</dbReference>
<dbReference type="EMBL" id="ATBP01002728">
    <property type="protein sequence ID" value="ETR65535.1"/>
    <property type="molecule type" value="Genomic_DNA"/>
</dbReference>
<dbReference type="SMART" id="SM00271">
    <property type="entry name" value="DnaJ"/>
    <property type="match status" value="1"/>
</dbReference>
<dbReference type="PROSITE" id="PS50076">
    <property type="entry name" value="DNAJ_2"/>
    <property type="match status" value="1"/>
</dbReference>
<dbReference type="InterPro" id="IPR007791">
    <property type="entry name" value="DjlA_N"/>
</dbReference>
<evidence type="ECO:0000259" key="2">
    <source>
        <dbReference type="PROSITE" id="PS50076"/>
    </source>
</evidence>
<protein>
    <submittedName>
        <fullName evidence="3">DnaJ like chaperone protein</fullName>
    </submittedName>
</protein>
<comment type="caution">
    <text evidence="3">The sequence shown here is derived from an EMBL/GenBank/DDBJ whole genome shotgun (WGS) entry which is preliminary data.</text>
</comment>
<dbReference type="Pfam" id="PF05099">
    <property type="entry name" value="TerB"/>
    <property type="match status" value="1"/>
</dbReference>
<dbReference type="InterPro" id="IPR001623">
    <property type="entry name" value="DnaJ_domain"/>
</dbReference>
<sequence>MIAKLAMADGDFSEDERHVIENLMKEELHLGADDVEMAVSIFNNALLDTTPFDFYASTFYQDFQSEPQLLELMLEILLKVSYADGVLNKNEETMLLSATKIFKFSKEEYESIKSRYDTVTGTNNKYYAILGCSPDDPVEIIKKCYRNMIVEYHPDKISSKGLPEEFILFANEKFKEIQNAYEIIKKERNIR</sequence>
<name>A0A1V1NSI9_9BACT</name>
<dbReference type="InterPro" id="IPR051948">
    <property type="entry name" value="Hsp70_co-chaperone_J-domain"/>
</dbReference>
<evidence type="ECO:0000256" key="1">
    <source>
        <dbReference type="ARBA" id="ARBA00023186"/>
    </source>
</evidence>
<dbReference type="GO" id="GO:0051787">
    <property type="term" value="F:misfolded protein binding"/>
    <property type="evidence" value="ECO:0007669"/>
    <property type="project" value="TreeGrafter"/>
</dbReference>
<dbReference type="AlphaFoldDB" id="A0A1V1NSI9"/>
<gene>
    <name evidence="3" type="ORF">OMM_06012</name>
</gene>
<dbReference type="Pfam" id="PF00226">
    <property type="entry name" value="DnaJ"/>
    <property type="match status" value="1"/>
</dbReference>
<dbReference type="GO" id="GO:0051087">
    <property type="term" value="F:protein-folding chaperone binding"/>
    <property type="evidence" value="ECO:0007669"/>
    <property type="project" value="TreeGrafter"/>
</dbReference>
<proteinExistence type="predicted"/>
<keyword evidence="1" id="KW-0143">Chaperone</keyword>
<reference evidence="4" key="1">
    <citation type="submission" date="2012-11" db="EMBL/GenBank/DDBJ databases">
        <authorList>
            <person name="Lucero-Rivera Y.E."/>
            <person name="Tovar-Ramirez D."/>
        </authorList>
    </citation>
    <scope>NUCLEOTIDE SEQUENCE [LARGE SCALE GENOMIC DNA]</scope>
    <source>
        <strain evidence="4">Araruama</strain>
    </source>
</reference>
<organism evidence="3 4">
    <name type="scientific">Candidatus Magnetoglobus multicellularis str. Araruama</name>
    <dbReference type="NCBI Taxonomy" id="890399"/>
    <lineage>
        <taxon>Bacteria</taxon>
        <taxon>Pseudomonadati</taxon>
        <taxon>Thermodesulfobacteriota</taxon>
        <taxon>Desulfobacteria</taxon>
        <taxon>Desulfobacterales</taxon>
        <taxon>Desulfobacteraceae</taxon>
        <taxon>Candidatus Magnetoglobus</taxon>
    </lineage>
</organism>
<dbReference type="PRINTS" id="PR00625">
    <property type="entry name" value="JDOMAIN"/>
</dbReference>
<dbReference type="Gene3D" id="1.10.3680.10">
    <property type="entry name" value="TerB-like"/>
    <property type="match status" value="1"/>
</dbReference>
<feature type="domain" description="J" evidence="2">
    <location>
        <begin position="125"/>
        <end position="191"/>
    </location>
</feature>
<dbReference type="Proteomes" id="UP000189670">
    <property type="component" value="Unassembled WGS sequence"/>
</dbReference>
<dbReference type="SUPFAM" id="SSF46565">
    <property type="entry name" value="Chaperone J-domain"/>
    <property type="match status" value="1"/>
</dbReference>
<dbReference type="GO" id="GO:0036503">
    <property type="term" value="P:ERAD pathway"/>
    <property type="evidence" value="ECO:0007669"/>
    <property type="project" value="TreeGrafter"/>
</dbReference>